<feature type="transmembrane region" description="Helical" evidence="1">
    <location>
        <begin position="173"/>
        <end position="190"/>
    </location>
</feature>
<dbReference type="Gene3D" id="1.20.144.10">
    <property type="entry name" value="Phosphatidic acid phosphatase type 2/haloperoxidase"/>
    <property type="match status" value="1"/>
</dbReference>
<dbReference type="InterPro" id="IPR036938">
    <property type="entry name" value="PAP2/HPO_sf"/>
</dbReference>
<sequence length="286" mass="32580">MPIEIDFIMWLQRFSSPFLDRVFEVITILGEAYTYIFLLSLLYWCVDKTNSRRILLAMTLSVALNGILKEIFNAVRPIGVEGIRSLRTQTATGASFPSGHTQTIATFIFSIIIICKNKIINVLGFFLIIAVATSRLYLGVHWPKDVIAAILIALVIVKVAEWMHDRAYRYSDFLSYFIILAIAVVTLFIFKTESYYKGVAILLGYIVGYWIEENFVNFDARGALDRQIIKYIIGMTGLLLTFIGLKIVLPDTPSMIFMRYFMTLLWATAGAPALFVVLRLSKHRIF</sequence>
<feature type="domain" description="Phosphatidic acid phosphatase type 2/haloperoxidase" evidence="2">
    <location>
        <begin position="51"/>
        <end position="161"/>
    </location>
</feature>
<evidence type="ECO:0000259" key="2">
    <source>
        <dbReference type="SMART" id="SM00014"/>
    </source>
</evidence>
<evidence type="ECO:0000256" key="1">
    <source>
        <dbReference type="SAM" id="Phobius"/>
    </source>
</evidence>
<reference evidence="3 4" key="1">
    <citation type="submission" date="2020-11" db="EMBL/GenBank/DDBJ databases">
        <title>Fusibacter basophilias sp. nov.</title>
        <authorList>
            <person name="Qiu D."/>
        </authorList>
    </citation>
    <scope>NUCLEOTIDE SEQUENCE [LARGE SCALE GENOMIC DNA]</scope>
    <source>
        <strain evidence="3 4">Q10-2</strain>
    </source>
</reference>
<feature type="transmembrane region" description="Helical" evidence="1">
    <location>
        <begin position="228"/>
        <end position="248"/>
    </location>
</feature>
<dbReference type="SMART" id="SM00014">
    <property type="entry name" value="acidPPc"/>
    <property type="match status" value="1"/>
</dbReference>
<dbReference type="Pfam" id="PF01569">
    <property type="entry name" value="PAP2"/>
    <property type="match status" value="1"/>
</dbReference>
<feature type="transmembrane region" description="Helical" evidence="1">
    <location>
        <begin position="119"/>
        <end position="140"/>
    </location>
</feature>
<dbReference type="SUPFAM" id="SSF48317">
    <property type="entry name" value="Acid phosphatase/Vanadium-dependent haloperoxidase"/>
    <property type="match status" value="1"/>
</dbReference>
<name>A0ABR9ZUM7_9FIRM</name>
<feature type="transmembrane region" description="Helical" evidence="1">
    <location>
        <begin position="146"/>
        <end position="164"/>
    </location>
</feature>
<dbReference type="PANTHER" id="PTHR14969">
    <property type="entry name" value="SPHINGOSINE-1-PHOSPHATE PHOSPHOHYDROLASE"/>
    <property type="match status" value="1"/>
</dbReference>
<keyword evidence="1" id="KW-0812">Transmembrane</keyword>
<feature type="transmembrane region" description="Helical" evidence="1">
    <location>
        <begin position="260"/>
        <end position="280"/>
    </location>
</feature>
<dbReference type="EMBL" id="JADKNH010000006">
    <property type="protein sequence ID" value="MBF4693585.1"/>
    <property type="molecule type" value="Genomic_DNA"/>
</dbReference>
<evidence type="ECO:0000313" key="3">
    <source>
        <dbReference type="EMBL" id="MBF4693585.1"/>
    </source>
</evidence>
<comment type="caution">
    <text evidence="3">The sequence shown here is derived from an EMBL/GenBank/DDBJ whole genome shotgun (WGS) entry which is preliminary data.</text>
</comment>
<keyword evidence="4" id="KW-1185">Reference proteome</keyword>
<keyword evidence="1" id="KW-0472">Membrane</keyword>
<evidence type="ECO:0000313" key="4">
    <source>
        <dbReference type="Proteomes" id="UP000614200"/>
    </source>
</evidence>
<protein>
    <submittedName>
        <fullName evidence="3">Phosphatase PAP2 family protein</fullName>
    </submittedName>
</protein>
<keyword evidence="1" id="KW-1133">Transmembrane helix</keyword>
<feature type="transmembrane region" description="Helical" evidence="1">
    <location>
        <begin position="196"/>
        <end position="216"/>
    </location>
</feature>
<dbReference type="RefSeq" id="WP_194701829.1">
    <property type="nucleotide sequence ID" value="NZ_JADKNH010000006.1"/>
</dbReference>
<gene>
    <name evidence="3" type="ORF">ISU02_10655</name>
</gene>
<dbReference type="PANTHER" id="PTHR14969:SF13">
    <property type="entry name" value="AT30094P"/>
    <property type="match status" value="1"/>
</dbReference>
<dbReference type="InterPro" id="IPR000326">
    <property type="entry name" value="PAP2/HPO"/>
</dbReference>
<feature type="transmembrane region" description="Helical" evidence="1">
    <location>
        <begin position="25"/>
        <end position="46"/>
    </location>
</feature>
<dbReference type="Proteomes" id="UP000614200">
    <property type="component" value="Unassembled WGS sequence"/>
</dbReference>
<proteinExistence type="predicted"/>
<organism evidence="3 4">
    <name type="scientific">Fusibacter ferrireducens</name>
    <dbReference type="NCBI Taxonomy" id="2785058"/>
    <lineage>
        <taxon>Bacteria</taxon>
        <taxon>Bacillati</taxon>
        <taxon>Bacillota</taxon>
        <taxon>Clostridia</taxon>
        <taxon>Eubacteriales</taxon>
        <taxon>Eubacteriales Family XII. Incertae Sedis</taxon>
        <taxon>Fusibacter</taxon>
    </lineage>
</organism>
<accession>A0ABR9ZUM7</accession>